<evidence type="ECO:0000256" key="8">
    <source>
        <dbReference type="PROSITE-ProRule" id="PRU00740"/>
    </source>
</evidence>
<dbReference type="GO" id="GO:0005886">
    <property type="term" value="C:plasma membrane"/>
    <property type="evidence" value="ECO:0007669"/>
    <property type="project" value="TreeGrafter"/>
</dbReference>
<comment type="subcellular location">
    <subcellularLocation>
        <location evidence="1">Endosome membrane</location>
        <topology evidence="1">Single-pass type I membrane protein</topology>
    </subcellularLocation>
    <subcellularLocation>
        <location evidence="8">Lysosome membrane</location>
        <topology evidence="8">Single-pass type I membrane protein</topology>
    </subcellularLocation>
</comment>
<keyword evidence="7" id="KW-0325">Glycoprotein</keyword>
<reference evidence="11" key="4">
    <citation type="submission" date="2025-09" db="UniProtKB">
        <authorList>
            <consortium name="Ensembl"/>
        </authorList>
    </citation>
    <scope>IDENTIFICATION</scope>
</reference>
<dbReference type="PROSITE" id="PS51407">
    <property type="entry name" value="LAMP_3"/>
    <property type="match status" value="1"/>
</dbReference>
<dbReference type="Pfam" id="PF01299">
    <property type="entry name" value="Lamp2-like_luminal"/>
    <property type="match status" value="1"/>
</dbReference>
<dbReference type="InterPro" id="IPR002000">
    <property type="entry name" value="Lysosome-assoc_membr_glycop"/>
</dbReference>
<dbReference type="GeneTree" id="ENSGT00950000182899"/>
<dbReference type="Proteomes" id="UP000265140">
    <property type="component" value="Chromosome 8"/>
</dbReference>
<dbReference type="OMA" id="GPEVECW"/>
<keyword evidence="3" id="KW-0732">Signal</keyword>
<evidence type="ECO:0000313" key="11">
    <source>
        <dbReference type="Ensembl" id="ENSELUP00000032344.2"/>
    </source>
</evidence>
<reference evidence="11" key="3">
    <citation type="submission" date="2025-08" db="UniProtKB">
        <authorList>
            <consortium name="Ensembl"/>
        </authorList>
    </citation>
    <scope>IDENTIFICATION</scope>
</reference>
<dbReference type="GO" id="GO:0005765">
    <property type="term" value="C:lysosomal membrane"/>
    <property type="evidence" value="ECO:0007669"/>
    <property type="project" value="UniProtKB-SubCell"/>
</dbReference>
<evidence type="ECO:0000256" key="4">
    <source>
        <dbReference type="ARBA" id="ARBA00022753"/>
    </source>
</evidence>
<evidence type="ECO:0000256" key="6">
    <source>
        <dbReference type="ARBA" id="ARBA00023136"/>
    </source>
</evidence>
<dbReference type="PRINTS" id="PR00336">
    <property type="entry name" value="LYSASSOCTDMP"/>
</dbReference>
<dbReference type="KEGG" id="els:105025900"/>
<protein>
    <recommendedName>
        <fullName evidence="10">Lysosome-associated membrane glycoprotein 2-like luminal domain-containing protein</fullName>
    </recommendedName>
</protein>
<evidence type="ECO:0000256" key="5">
    <source>
        <dbReference type="ARBA" id="ARBA00022989"/>
    </source>
</evidence>
<evidence type="ECO:0000313" key="12">
    <source>
        <dbReference type="Proteomes" id="UP000265140"/>
    </source>
</evidence>
<dbReference type="GO" id="GO:0031902">
    <property type="term" value="C:late endosome membrane"/>
    <property type="evidence" value="ECO:0007669"/>
    <property type="project" value="TreeGrafter"/>
</dbReference>
<feature type="disulfide bond" evidence="8">
    <location>
        <begin position="171"/>
        <end position="208"/>
    </location>
</feature>
<dbReference type="STRING" id="8010.ENSELUP00000032344"/>
<dbReference type="PANTHER" id="PTHR11506:SF30">
    <property type="entry name" value="LYSOSOME-ASSOCIATED MEMBRANE GLYCOPROTEIN 3"/>
    <property type="match status" value="1"/>
</dbReference>
<keyword evidence="8" id="KW-0458">Lysosome</keyword>
<reference evidence="12" key="1">
    <citation type="journal article" date="2014" name="PLoS ONE">
        <title>The genome and linkage map of the northern pike (Esox lucius): conserved synteny revealed between the salmonid sister group and the Neoteleostei.</title>
        <authorList>
            <person name="Rondeau E.B."/>
            <person name="Minkley D.R."/>
            <person name="Leong J.S."/>
            <person name="Messmer A.M."/>
            <person name="Jantzen J.R."/>
            <person name="von Schalburg K.R."/>
            <person name="Lemon C."/>
            <person name="Bird N.H."/>
            <person name="Koop B.F."/>
        </authorList>
    </citation>
    <scope>NUCLEOTIDE SEQUENCE</scope>
</reference>
<dbReference type="Ensembl" id="ENSELUT00000003448.3">
    <property type="protein sequence ID" value="ENSELUP00000032344.2"/>
    <property type="gene ID" value="ENSELUG00000010234.3"/>
</dbReference>
<keyword evidence="5 9" id="KW-1133">Transmembrane helix</keyword>
<evidence type="ECO:0000256" key="3">
    <source>
        <dbReference type="ARBA" id="ARBA00022729"/>
    </source>
</evidence>
<name>A0A3P8ZV34_ESOLU</name>
<keyword evidence="6 8" id="KW-0472">Membrane</keyword>
<dbReference type="GO" id="GO:0072594">
    <property type="term" value="P:establishment of protein localization to organelle"/>
    <property type="evidence" value="ECO:0007669"/>
    <property type="project" value="TreeGrafter"/>
</dbReference>
<comment type="caution">
    <text evidence="8">Lacks conserved residue(s) required for the propagation of feature annotation.</text>
</comment>
<feature type="transmembrane region" description="Helical" evidence="9">
    <location>
        <begin position="216"/>
        <end position="239"/>
    </location>
</feature>
<reference evidence="11" key="2">
    <citation type="submission" date="2020-02" db="EMBL/GenBank/DDBJ databases">
        <title>Esox lucius (northern pike) genome, fEsoLuc1, primary haplotype.</title>
        <authorList>
            <person name="Myers G."/>
            <person name="Karagic N."/>
            <person name="Meyer A."/>
            <person name="Pippel M."/>
            <person name="Reichard M."/>
            <person name="Winkler S."/>
            <person name="Tracey A."/>
            <person name="Sims Y."/>
            <person name="Howe K."/>
            <person name="Rhie A."/>
            <person name="Formenti G."/>
            <person name="Durbin R."/>
            <person name="Fedrigo O."/>
            <person name="Jarvis E.D."/>
        </authorList>
    </citation>
    <scope>NUCLEOTIDE SEQUENCE [LARGE SCALE GENOMIC DNA]</scope>
</reference>
<comment type="similarity">
    <text evidence="8">Belongs to the LAMP family.</text>
</comment>
<dbReference type="InterPro" id="IPR048528">
    <property type="entry name" value="Lamp2-like_luminal"/>
</dbReference>
<keyword evidence="8" id="KW-1015">Disulfide bond</keyword>
<evidence type="ECO:0000256" key="7">
    <source>
        <dbReference type="ARBA" id="ARBA00023180"/>
    </source>
</evidence>
<dbReference type="InParanoid" id="A0A3P8ZV34"/>
<dbReference type="RefSeq" id="XP_010895241.2">
    <property type="nucleotide sequence ID" value="XM_010896939.4"/>
</dbReference>
<dbReference type="AlphaFoldDB" id="A0A3P8ZV34"/>
<dbReference type="OrthoDB" id="9428839at2759"/>
<keyword evidence="12" id="KW-1185">Reference proteome</keyword>
<dbReference type="Bgee" id="ENSELUG00000010234">
    <property type="expression patterns" value="Expressed in spleen and 12 other cell types or tissues"/>
</dbReference>
<accession>A0A3P8ZV34</accession>
<dbReference type="PANTHER" id="PTHR11506">
    <property type="entry name" value="LYSOSOME-ASSOCIATED MEMBRANE GLYCOPROTEIN"/>
    <property type="match status" value="1"/>
</dbReference>
<evidence type="ECO:0000256" key="1">
    <source>
        <dbReference type="ARBA" id="ARBA00004530"/>
    </source>
</evidence>
<dbReference type="Gene3D" id="2.40.160.110">
    <property type="match status" value="1"/>
</dbReference>
<evidence type="ECO:0000256" key="9">
    <source>
        <dbReference type="SAM" id="Phobius"/>
    </source>
</evidence>
<keyword evidence="2 8" id="KW-0812">Transmembrane</keyword>
<sequence>MTDKSRNNIYHDTTLFLLVAIIMGNSHKTDAFDHIVRATAKPIPQKPVLQPTESVPITGNYVLKDPNGKECIKVSMGVEYIIIEKKKSSYFNLDPRHTQISGICEEKKAVFSLAILGEGGFLELSFVKNDNKSYLSKVQANLSPGKSNKNYPGVIDHEKLFPTDVGCSLKCKSQTEFHLSENLRVKIVSLQFQAFKLTNGSFGPEVECWTDFMKRIIPIIVGSAVVALLLIAILTFLIIRDRRRQSGYDRI</sequence>
<organism evidence="11 12">
    <name type="scientific">Esox lucius</name>
    <name type="common">Northern pike</name>
    <dbReference type="NCBI Taxonomy" id="8010"/>
    <lineage>
        <taxon>Eukaryota</taxon>
        <taxon>Metazoa</taxon>
        <taxon>Chordata</taxon>
        <taxon>Craniata</taxon>
        <taxon>Vertebrata</taxon>
        <taxon>Euteleostomi</taxon>
        <taxon>Actinopterygii</taxon>
        <taxon>Neopterygii</taxon>
        <taxon>Teleostei</taxon>
        <taxon>Protacanthopterygii</taxon>
        <taxon>Esociformes</taxon>
        <taxon>Esocidae</taxon>
        <taxon>Esox</taxon>
    </lineage>
</organism>
<evidence type="ECO:0000259" key="10">
    <source>
        <dbReference type="Pfam" id="PF01299"/>
    </source>
</evidence>
<evidence type="ECO:0000256" key="2">
    <source>
        <dbReference type="ARBA" id="ARBA00022692"/>
    </source>
</evidence>
<dbReference type="GeneID" id="105025900"/>
<proteinExistence type="inferred from homology"/>
<feature type="domain" description="Lysosome-associated membrane glycoprotein 2-like luminal" evidence="10">
    <location>
        <begin position="57"/>
        <end position="197"/>
    </location>
</feature>
<keyword evidence="4" id="KW-0967">Endosome</keyword>